<dbReference type="AlphaFoldDB" id="E9D9X8"/>
<reference evidence="2" key="1">
    <citation type="journal article" date="2010" name="Genome Res.">
        <title>Population genomic sequencing of Coccidioides fungi reveals recent hybridization and transposon control.</title>
        <authorList>
            <person name="Neafsey D.E."/>
            <person name="Barker B.M."/>
            <person name="Sharpton T.J."/>
            <person name="Stajich J.E."/>
            <person name="Park D.J."/>
            <person name="Whiston E."/>
            <person name="Hung C.-Y."/>
            <person name="McMahan C."/>
            <person name="White J."/>
            <person name="Sykes S."/>
            <person name="Heiman D."/>
            <person name="Young S."/>
            <person name="Zeng Q."/>
            <person name="Abouelleil A."/>
            <person name="Aftuck L."/>
            <person name="Bessette D."/>
            <person name="Brown A."/>
            <person name="FitzGerald M."/>
            <person name="Lui A."/>
            <person name="Macdonald J.P."/>
            <person name="Priest M."/>
            <person name="Orbach M.J."/>
            <person name="Galgiani J.N."/>
            <person name="Kirkland T.N."/>
            <person name="Cole G.T."/>
            <person name="Birren B.W."/>
            <person name="Henn M.R."/>
            <person name="Taylor J.W."/>
            <person name="Rounsley S.D."/>
        </authorList>
    </citation>
    <scope>NUCLEOTIDE SEQUENCE [LARGE SCALE GENOMIC DNA]</scope>
    <source>
        <strain evidence="2">RMSCC 757 / Silveira</strain>
    </source>
</reference>
<gene>
    <name evidence="1" type="ORF">CPSG_06668</name>
</gene>
<dbReference type="Proteomes" id="UP000002497">
    <property type="component" value="Unassembled WGS sequence"/>
</dbReference>
<evidence type="ECO:0000313" key="2">
    <source>
        <dbReference type="Proteomes" id="UP000002497"/>
    </source>
</evidence>
<evidence type="ECO:0000313" key="1">
    <source>
        <dbReference type="EMBL" id="EFW16709.1"/>
    </source>
</evidence>
<dbReference type="HOGENOM" id="CLU_1610600_0_0_1"/>
<keyword evidence="2" id="KW-1185">Reference proteome</keyword>
<accession>E9D9X8</accession>
<name>E9D9X8_COCPS</name>
<sequence>MEQWRWRIRNQLEQCGKGWATCSIICESRCVYNGKIARTQEPFGNANLITRNHRIGAKEIRQIGKPFQPDNISDTFPTLLCVLWLARYEHPDCRPPVFACVGLHTYILFEGGTQARSHPLSMRGKYLHLDIAGIHPIIPRGGTIAQCSSCQASLPLTSALFKLCP</sequence>
<proteinExistence type="predicted"/>
<organism evidence="2">
    <name type="scientific">Coccidioides posadasii (strain RMSCC 757 / Silveira)</name>
    <name type="common">Valley fever fungus</name>
    <dbReference type="NCBI Taxonomy" id="443226"/>
    <lineage>
        <taxon>Eukaryota</taxon>
        <taxon>Fungi</taxon>
        <taxon>Dikarya</taxon>
        <taxon>Ascomycota</taxon>
        <taxon>Pezizomycotina</taxon>
        <taxon>Eurotiomycetes</taxon>
        <taxon>Eurotiomycetidae</taxon>
        <taxon>Onygenales</taxon>
        <taxon>Onygenaceae</taxon>
        <taxon>Coccidioides</taxon>
    </lineage>
</organism>
<dbReference type="EMBL" id="GL636496">
    <property type="protein sequence ID" value="EFW16709.1"/>
    <property type="molecule type" value="Genomic_DNA"/>
</dbReference>
<reference evidence="2" key="2">
    <citation type="submission" date="2010-03" db="EMBL/GenBank/DDBJ databases">
        <title>The genome sequence of Coccidioides posadasii strain Silveira.</title>
        <authorList>
            <consortium name="The Broad Institute Genome Sequencing Center for Infectious Disease"/>
            <person name="Neafsey D."/>
            <person name="Orbach M."/>
            <person name="Henn M.R."/>
            <person name="Cole G.T."/>
            <person name="Galgiani J."/>
            <person name="Gardner M.J."/>
            <person name="Kirkland T.N."/>
            <person name="Taylor J.W."/>
            <person name="Young S.K."/>
            <person name="Zeng Q."/>
            <person name="Koehrsen M."/>
            <person name="Alvarado L."/>
            <person name="Berlin A."/>
            <person name="Borenstein D."/>
            <person name="Chapman S.B."/>
            <person name="Chen Z."/>
            <person name="Engels R."/>
            <person name="Freedman E."/>
            <person name="Gellesch M."/>
            <person name="Goldberg J."/>
            <person name="Griggs A."/>
            <person name="Gujja S."/>
            <person name="Heilman E."/>
            <person name="Heiman D."/>
            <person name="Howarth C."/>
            <person name="Jen D."/>
            <person name="Larson L."/>
            <person name="Mehta T."/>
            <person name="Neiman D."/>
            <person name="Park D."/>
            <person name="Pearson M."/>
            <person name="Richards J."/>
            <person name="Roberts A."/>
            <person name="Saif S."/>
            <person name="Shea T."/>
            <person name="Shenoy N."/>
            <person name="Sisk P."/>
            <person name="Stolte C."/>
            <person name="Sykes S."/>
            <person name="Walk T."/>
            <person name="White J."/>
            <person name="Yandava C."/>
            <person name="Haas B."/>
            <person name="Nusbaum C."/>
            <person name="Birren B."/>
        </authorList>
    </citation>
    <scope>NUCLEOTIDE SEQUENCE [LARGE SCALE GENOMIC DNA]</scope>
    <source>
        <strain evidence="2">RMSCC 757 / Silveira</strain>
    </source>
</reference>
<protein>
    <submittedName>
        <fullName evidence="1">Uncharacterized protein</fullName>
    </submittedName>
</protein>
<dbReference type="VEuPathDB" id="FungiDB:CPSG_06668"/>